<organism evidence="2 3">
    <name type="scientific">Anaerotruncus colihominis</name>
    <dbReference type="NCBI Taxonomy" id="169435"/>
    <lineage>
        <taxon>Bacteria</taxon>
        <taxon>Bacillati</taxon>
        <taxon>Bacillota</taxon>
        <taxon>Clostridia</taxon>
        <taxon>Eubacteriales</taxon>
        <taxon>Oscillospiraceae</taxon>
        <taxon>Anaerotruncus</taxon>
    </lineage>
</organism>
<keyword evidence="1" id="KW-0732">Signal</keyword>
<comment type="caution">
    <text evidence="2">The sequence shown here is derived from an EMBL/GenBank/DDBJ whole genome shotgun (WGS) entry which is preliminary data.</text>
</comment>
<reference evidence="2 3" key="1">
    <citation type="submission" date="2019-06" db="EMBL/GenBank/DDBJ databases">
        <title>Draft genome sequences of 15 bacterial species constituting the stable defined intestinal microbiota of the GM15 gnotobiotic mouse model.</title>
        <authorList>
            <person name="Elie C."/>
            <person name="Mathieu A."/>
            <person name="Saliou A."/>
            <person name="Darnaud M."/>
            <person name="Leulier F."/>
            <person name="Tamellini A."/>
        </authorList>
    </citation>
    <scope>NUCLEOTIDE SEQUENCE [LARGE SCALE GENOMIC DNA]</scope>
    <source>
        <strain evidence="2 3">JM4-15</strain>
    </source>
</reference>
<evidence type="ECO:0000256" key="1">
    <source>
        <dbReference type="SAM" id="SignalP"/>
    </source>
</evidence>
<gene>
    <name evidence="2" type="ORF">FMM72_00485</name>
</gene>
<dbReference type="EMBL" id="VIQT01000002">
    <property type="protein sequence ID" value="NDO37736.1"/>
    <property type="molecule type" value="Genomic_DNA"/>
</dbReference>
<sequence length="175" mass="20147">MKVRFLLVTIALCLCLSACSQRKDITSVSSEDNKISSAASEFSESEEKNIVEENSSFFINTLFESEESFEDIKKICFYDGTMGEYHTITDANSLQKIIEYWSDFQFYDEEPDTDPITESLTHGCLYWFEFYGTADEDKPIFCIGLEPFFVIQNEEKYGPYKIVSDTAINEILNLI</sequence>
<accession>A0A845SMS6</accession>
<feature type="signal peptide" evidence="1">
    <location>
        <begin position="1"/>
        <end position="20"/>
    </location>
</feature>
<dbReference type="RefSeq" id="WP_162220219.1">
    <property type="nucleotide sequence ID" value="NZ_VIQT01000002.1"/>
</dbReference>
<proteinExistence type="predicted"/>
<protein>
    <recommendedName>
        <fullName evidence="4">Lipoprotein</fullName>
    </recommendedName>
</protein>
<evidence type="ECO:0008006" key="4">
    <source>
        <dbReference type="Google" id="ProtNLM"/>
    </source>
</evidence>
<evidence type="ECO:0000313" key="2">
    <source>
        <dbReference type="EMBL" id="NDO37736.1"/>
    </source>
</evidence>
<dbReference type="AlphaFoldDB" id="A0A845SMS6"/>
<dbReference type="Proteomes" id="UP000462501">
    <property type="component" value="Unassembled WGS sequence"/>
</dbReference>
<feature type="chain" id="PRO_5038710240" description="Lipoprotein" evidence="1">
    <location>
        <begin position="21"/>
        <end position="175"/>
    </location>
</feature>
<name>A0A845SMS6_9FIRM</name>
<evidence type="ECO:0000313" key="3">
    <source>
        <dbReference type="Proteomes" id="UP000462501"/>
    </source>
</evidence>